<dbReference type="GO" id="GO:0009103">
    <property type="term" value="P:lipopolysaccharide biosynthetic process"/>
    <property type="evidence" value="ECO:0007669"/>
    <property type="project" value="TreeGrafter"/>
</dbReference>
<feature type="transmembrane region" description="Helical" evidence="8">
    <location>
        <begin position="355"/>
        <end position="375"/>
    </location>
</feature>
<evidence type="ECO:0000256" key="7">
    <source>
        <dbReference type="ARBA" id="ARBA00023136"/>
    </source>
</evidence>
<dbReference type="GO" id="GO:0016763">
    <property type="term" value="F:pentosyltransferase activity"/>
    <property type="evidence" value="ECO:0007669"/>
    <property type="project" value="TreeGrafter"/>
</dbReference>
<feature type="transmembrane region" description="Helical" evidence="8">
    <location>
        <begin position="73"/>
        <end position="101"/>
    </location>
</feature>
<feature type="transmembrane region" description="Helical" evidence="8">
    <location>
        <begin position="325"/>
        <end position="343"/>
    </location>
</feature>
<dbReference type="STRING" id="1604334.SAMN05421546_1259"/>
<keyword evidence="2" id="KW-1003">Cell membrane</keyword>
<evidence type="ECO:0000256" key="3">
    <source>
        <dbReference type="ARBA" id="ARBA00022676"/>
    </source>
</evidence>
<feature type="transmembrane region" description="Helical" evidence="8">
    <location>
        <begin position="113"/>
        <end position="131"/>
    </location>
</feature>
<feature type="transmembrane region" description="Helical" evidence="8">
    <location>
        <begin position="208"/>
        <end position="230"/>
    </location>
</feature>
<evidence type="ECO:0000256" key="6">
    <source>
        <dbReference type="ARBA" id="ARBA00022989"/>
    </source>
</evidence>
<accession>A0A1N6SDC6</accession>
<evidence type="ECO:0000256" key="1">
    <source>
        <dbReference type="ARBA" id="ARBA00004651"/>
    </source>
</evidence>
<proteinExistence type="predicted"/>
<dbReference type="PANTHER" id="PTHR33908">
    <property type="entry name" value="MANNOSYLTRANSFERASE YKCB-RELATED"/>
    <property type="match status" value="1"/>
</dbReference>
<gene>
    <name evidence="10" type="ORF">SAMN05421546_1259</name>
</gene>
<feature type="transmembrane region" description="Helical" evidence="8">
    <location>
        <begin position="395"/>
        <end position="414"/>
    </location>
</feature>
<dbReference type="GO" id="GO:0010041">
    <property type="term" value="P:response to iron(III) ion"/>
    <property type="evidence" value="ECO:0007669"/>
    <property type="project" value="TreeGrafter"/>
</dbReference>
<comment type="subcellular location">
    <subcellularLocation>
        <location evidence="1">Cell membrane</location>
        <topology evidence="1">Multi-pass membrane protein</topology>
    </subcellularLocation>
</comment>
<dbReference type="PANTHER" id="PTHR33908:SF3">
    <property type="entry name" value="UNDECAPRENYL PHOSPHATE-ALPHA-4-AMINO-4-DEOXY-L-ARABINOSE ARABINOSYL TRANSFERASE"/>
    <property type="match status" value="1"/>
</dbReference>
<dbReference type="OrthoDB" id="9775035at2"/>
<dbReference type="GO" id="GO:0005886">
    <property type="term" value="C:plasma membrane"/>
    <property type="evidence" value="ECO:0007669"/>
    <property type="project" value="UniProtKB-SubCell"/>
</dbReference>
<evidence type="ECO:0000313" key="11">
    <source>
        <dbReference type="Proteomes" id="UP000241788"/>
    </source>
</evidence>
<keyword evidence="11" id="KW-1185">Reference proteome</keyword>
<keyword evidence="3" id="KW-0328">Glycosyltransferase</keyword>
<dbReference type="InterPro" id="IPR050297">
    <property type="entry name" value="LipidA_mod_glycosyltrf_83"/>
</dbReference>
<keyword evidence="7 8" id="KW-0472">Membrane</keyword>
<protein>
    <submittedName>
        <fullName evidence="10">4-amino-4-deoxy-L-arabinose transferase</fullName>
    </submittedName>
</protein>
<feature type="transmembrane region" description="Helical" evidence="8">
    <location>
        <begin position="421"/>
        <end position="442"/>
    </location>
</feature>
<feature type="transmembrane region" description="Helical" evidence="8">
    <location>
        <begin position="12"/>
        <end position="28"/>
    </location>
</feature>
<name>A0A1N6SDC6_9GAMM</name>
<dbReference type="InterPro" id="IPR038731">
    <property type="entry name" value="RgtA/B/C-like"/>
</dbReference>
<dbReference type="Proteomes" id="UP000241788">
    <property type="component" value="Unassembled WGS sequence"/>
</dbReference>
<dbReference type="EMBL" id="FTLW01000002">
    <property type="protein sequence ID" value="SIQ39133.1"/>
    <property type="molecule type" value="Genomic_DNA"/>
</dbReference>
<evidence type="ECO:0000313" key="10">
    <source>
        <dbReference type="EMBL" id="SIQ39133.1"/>
    </source>
</evidence>
<feature type="domain" description="Glycosyltransferase RgtA/B/C/D-like" evidence="9">
    <location>
        <begin position="63"/>
        <end position="224"/>
    </location>
</feature>
<evidence type="ECO:0000256" key="4">
    <source>
        <dbReference type="ARBA" id="ARBA00022679"/>
    </source>
</evidence>
<keyword evidence="6 8" id="KW-1133">Transmembrane helix</keyword>
<dbReference type="AlphaFoldDB" id="A0A1N6SDC6"/>
<feature type="transmembrane region" description="Helical" evidence="8">
    <location>
        <begin position="163"/>
        <end position="196"/>
    </location>
</feature>
<dbReference type="RefSeq" id="WP_076586319.1">
    <property type="nucleotide sequence ID" value="NZ_FTLW01000002.1"/>
</dbReference>
<evidence type="ECO:0000256" key="8">
    <source>
        <dbReference type="SAM" id="Phobius"/>
    </source>
</evidence>
<keyword evidence="5 8" id="KW-0812">Transmembrane</keyword>
<reference evidence="11" key="1">
    <citation type="submission" date="2017-01" db="EMBL/GenBank/DDBJ databases">
        <authorList>
            <person name="Varghese N."/>
            <person name="Submissions S."/>
        </authorList>
    </citation>
    <scope>NUCLEOTIDE SEQUENCE [LARGE SCALE GENOMIC DNA]</scope>
    <source>
        <strain evidence="11">UM1</strain>
    </source>
</reference>
<evidence type="ECO:0000259" key="9">
    <source>
        <dbReference type="Pfam" id="PF13231"/>
    </source>
</evidence>
<feature type="transmembrane region" description="Helical" evidence="8">
    <location>
        <begin position="266"/>
        <end position="288"/>
    </location>
</feature>
<feature type="transmembrane region" description="Helical" evidence="8">
    <location>
        <begin position="300"/>
        <end position="319"/>
    </location>
</feature>
<keyword evidence="4 10" id="KW-0808">Transferase</keyword>
<dbReference type="Pfam" id="PF13231">
    <property type="entry name" value="PMT_2"/>
    <property type="match status" value="1"/>
</dbReference>
<sequence>MIDSDARRERLFFWLTAIVLLFAGLGLRDPWPADEPRFALVARQMVESGQWLFPMRGDELYPDKPPLLMWLQAIFYSLTGSLRLSFLLPTLLASLGTLALVRDLGRRLWNPQAGAYAAWALLFAFQFTFQAKRAQIDPLVVFCITLSVYGILRHLLRGPDLKWWLIGWCAAGLGVISKGVGVVALLVLIPAAFAWWRAWLGIGRVRGVAWLGGIGMLLLPILLWLIPMLLSVKASGDPALQGYADNILLKQTAERYAKAWHHHQPWWYFLMVMATQWVPAVAAVPFIAPRWRDALKARDSRVLLLLGWVACVLLFFSLSSGKREVYILPALPMLCVAMGPWLADVVSRRGVRIGAFIAAVLFAGVLLGAGLAAALGHPGFEDRLASIRGTVDGDALGWMLAAIGGAGLIAALILRPRRGVAALYAVLAALWLGYSFIGYPLLNDASSSRGLMRAVGAKIGPEAELALVAWKEQNLLMADRPARTFGFKRDFALQLADARDWQREAPATRWILLHDIALDECIDQARAVDMGIYNRRRWLLLPAAAMRAGCTPTPHSTPEAELAE</sequence>
<evidence type="ECO:0000256" key="2">
    <source>
        <dbReference type="ARBA" id="ARBA00022475"/>
    </source>
</evidence>
<evidence type="ECO:0000256" key="5">
    <source>
        <dbReference type="ARBA" id="ARBA00022692"/>
    </source>
</evidence>
<organism evidence="10 11">
    <name type="scientific">Solilutibacter tolerans</name>
    <dbReference type="NCBI Taxonomy" id="1604334"/>
    <lineage>
        <taxon>Bacteria</taxon>
        <taxon>Pseudomonadati</taxon>
        <taxon>Pseudomonadota</taxon>
        <taxon>Gammaproteobacteria</taxon>
        <taxon>Lysobacterales</taxon>
        <taxon>Lysobacteraceae</taxon>
        <taxon>Solilutibacter</taxon>
    </lineage>
</organism>